<organism evidence="2 3">
    <name type="scientific">Zalerion maritima</name>
    <dbReference type="NCBI Taxonomy" id="339359"/>
    <lineage>
        <taxon>Eukaryota</taxon>
        <taxon>Fungi</taxon>
        <taxon>Dikarya</taxon>
        <taxon>Ascomycota</taxon>
        <taxon>Pezizomycotina</taxon>
        <taxon>Sordariomycetes</taxon>
        <taxon>Lulworthiomycetidae</taxon>
        <taxon>Lulworthiales</taxon>
        <taxon>Lulworthiaceae</taxon>
        <taxon>Zalerion</taxon>
    </lineage>
</organism>
<dbReference type="Proteomes" id="UP001201980">
    <property type="component" value="Unassembled WGS sequence"/>
</dbReference>
<evidence type="ECO:0000256" key="1">
    <source>
        <dbReference type="SAM" id="MobiDB-lite"/>
    </source>
</evidence>
<dbReference type="AlphaFoldDB" id="A0AAD5RTZ2"/>
<feature type="region of interest" description="Disordered" evidence="1">
    <location>
        <begin position="36"/>
        <end position="56"/>
    </location>
</feature>
<reference evidence="2" key="1">
    <citation type="submission" date="2022-07" db="EMBL/GenBank/DDBJ databases">
        <title>Draft genome sequence of Zalerion maritima ATCC 34329, a (micro)plastics degrading marine fungus.</title>
        <authorList>
            <person name="Paco A."/>
            <person name="Goncalves M.F.M."/>
            <person name="Rocha-Santos T.A.P."/>
            <person name="Alves A."/>
        </authorList>
    </citation>
    <scope>NUCLEOTIDE SEQUENCE</scope>
    <source>
        <strain evidence="2">ATCC 34329</strain>
    </source>
</reference>
<sequence>MLAVMLSTQHIAHVAVRGIQYPVEKAVLNFVHMRPAAESPPRPTRRSTFSGGGHAAAPIATPPVVAAAAHQRNRHRPPVSALPSRPVERRVPKCRRATLDTLSGIDGGDDGGGCRAHRAGLRRWQDWVPCVRAWASGVVGPGEVNQVLDLKVARGREVIYQLGVFDGRHRGEVEVRNIWDGLQPEGDIWGVALASLLVACWRKYVATTCETTYMMDEIKVASMYSSICGTLYKRIKSTDLPAIQGPTARFAAKVMMRPPNPELVPVSDATTGLEIHQTTDGTEALGLIEHLHVPAVGESTAEPHMVFAIPKRARITMAPNAWEKMCATTRTATLKIYVNHRLGGKNNVDVMRAREVVNDPIDSQDKQLLLNWRWVVPFESLEFMNQFAVSVPILVLIRLMIDHRCTNIFGLEPGHDIEMWFMILLSGDPSGDHEQLLLPRWWW</sequence>
<dbReference type="EMBL" id="JAKWBI020000060">
    <property type="protein sequence ID" value="KAJ2904177.1"/>
    <property type="molecule type" value="Genomic_DNA"/>
</dbReference>
<evidence type="ECO:0000313" key="2">
    <source>
        <dbReference type="EMBL" id="KAJ2904177.1"/>
    </source>
</evidence>
<name>A0AAD5RTZ2_9PEZI</name>
<protein>
    <submittedName>
        <fullName evidence="2">Uncharacterized protein</fullName>
    </submittedName>
</protein>
<keyword evidence="3" id="KW-1185">Reference proteome</keyword>
<gene>
    <name evidence="2" type="ORF">MKZ38_008711</name>
</gene>
<comment type="caution">
    <text evidence="2">The sequence shown here is derived from an EMBL/GenBank/DDBJ whole genome shotgun (WGS) entry which is preliminary data.</text>
</comment>
<accession>A0AAD5RTZ2</accession>
<proteinExistence type="predicted"/>
<evidence type="ECO:0000313" key="3">
    <source>
        <dbReference type="Proteomes" id="UP001201980"/>
    </source>
</evidence>